<dbReference type="InterPro" id="IPR041037">
    <property type="entry name" value="Pallilysin"/>
</dbReference>
<name>A0A0H3BJK5_TREPS</name>
<evidence type="ECO:0000313" key="3">
    <source>
        <dbReference type="EMBL" id="ACD71169.1"/>
    </source>
</evidence>
<evidence type="ECO:0000256" key="1">
    <source>
        <dbReference type="SAM" id="MobiDB-lite"/>
    </source>
</evidence>
<feature type="domain" description="Pallilysin beta barrel" evidence="2">
    <location>
        <begin position="112"/>
        <end position="225"/>
    </location>
</feature>
<organism evidence="3 4">
    <name type="scientific">Treponema pallidum subsp. pallidum (strain SS14)</name>
    <dbReference type="NCBI Taxonomy" id="455434"/>
    <lineage>
        <taxon>Bacteria</taxon>
        <taxon>Pseudomonadati</taxon>
        <taxon>Spirochaetota</taxon>
        <taxon>Spirochaetia</taxon>
        <taxon>Spirochaetales</taxon>
        <taxon>Treponemataceae</taxon>
        <taxon>Treponema</taxon>
    </lineage>
</organism>
<evidence type="ECO:0000313" key="4">
    <source>
        <dbReference type="Proteomes" id="UP000001202"/>
    </source>
</evidence>
<dbReference type="AlphaFoldDB" id="A0A0H3BJK5"/>
<evidence type="ECO:0000259" key="2">
    <source>
        <dbReference type="Pfam" id="PF18663"/>
    </source>
</evidence>
<dbReference type="GeneID" id="93876518"/>
<dbReference type="SMR" id="A0A0H3BJK5"/>
<dbReference type="Pfam" id="PF18663">
    <property type="entry name" value="Pallilysin"/>
    <property type="match status" value="1"/>
</dbReference>
<dbReference type="KEGG" id="tpp:TPASS_0751"/>
<dbReference type="EMBL" id="CP000805">
    <property type="protein sequence ID" value="ACD71169.1"/>
    <property type="molecule type" value="Genomic_DNA"/>
</dbReference>
<feature type="region of interest" description="Disordered" evidence="1">
    <location>
        <begin position="52"/>
        <end position="96"/>
    </location>
</feature>
<reference evidence="3 4" key="1">
    <citation type="journal article" date="2008" name="BMC Microbiol.">
        <title>Complete genome sequence of Treponema pallidum ssp. pallidum strain SS14 determined with oligonucleotide arrays.</title>
        <authorList>
            <person name="Matejkova P."/>
            <person name="Strouhal M."/>
            <person name="Smajs D."/>
            <person name="Norris S.J."/>
            <person name="Palzkill T."/>
            <person name="Petrosino J.F."/>
            <person name="Sodergren E."/>
            <person name="Norton J.E."/>
            <person name="Singh J."/>
            <person name="Richmond T.A."/>
            <person name="Molla M.N."/>
            <person name="Albert T.J."/>
            <person name="Weinstock G.M."/>
        </authorList>
    </citation>
    <scope>NUCLEOTIDE SEQUENCE [LARGE SCALE GENOMIC DNA]</scope>
    <source>
        <strain evidence="3 4">SS14</strain>
    </source>
</reference>
<dbReference type="PATRIC" id="fig|455434.6.peg.740"/>
<gene>
    <name evidence="3" type="ordered locus">TPASS_0751</name>
</gene>
<dbReference type="RefSeq" id="WP_010882196.1">
    <property type="nucleotide sequence ID" value="NC_010741.1"/>
</dbReference>
<accession>A0A0H3BJK5</accession>
<sequence length="237" mass="25769">MNRPLLSVAGSLFVAAWALYIFSCFQHGHVPPRRIPPHDTFGALPTAALPSNARDTAAHPSDTADNTSGSSTTTDPRSHGNAPPAPVGGAAQTHTQPPVQTAMRIALWNRATHGEQGALQHLLAGLWIQTEISPNSGDIHPLLFFDREHAEITFSRASVQEIFLVDSAHTHRKTVSFLTRNTAISSIRRRLEVTFESHEVIHVRAVEDVARLKIGSTSMWDGQYTRYHAGPASAPSP</sequence>
<proteinExistence type="predicted"/>
<feature type="compositionally biased region" description="Polar residues" evidence="1">
    <location>
        <begin position="63"/>
        <end position="75"/>
    </location>
</feature>
<dbReference type="Proteomes" id="UP000001202">
    <property type="component" value="Chromosome"/>
</dbReference>
<protein>
    <recommendedName>
        <fullName evidence="2">Pallilysin beta barrel domain-containing protein</fullName>
    </recommendedName>
</protein>